<dbReference type="SUPFAM" id="SSF55957">
    <property type="entry name" value="Phosphoglucomutase, C-terminal domain"/>
    <property type="match status" value="1"/>
</dbReference>
<dbReference type="PATRIC" id="fig|699431.3.peg.3491"/>
<dbReference type="GO" id="GO:0008966">
    <property type="term" value="F:phosphoglucosamine mutase activity"/>
    <property type="evidence" value="ECO:0007669"/>
    <property type="project" value="UniProtKB-EC"/>
</dbReference>
<feature type="domain" description="Alpha-D-phosphohexomutase alpha/beta/alpha" evidence="10">
    <location>
        <begin position="160"/>
        <end position="243"/>
    </location>
</feature>
<dbReference type="RefSeq" id="WP_054584930.1">
    <property type="nucleotide sequence ID" value="NZ_LGUC01000002.1"/>
</dbReference>
<reference evidence="13" key="1">
    <citation type="submission" date="2013-11" db="EMBL/GenBank/DDBJ databases">
        <authorList>
            <person name="Hoang H.T."/>
            <person name="Killian M.L."/>
            <person name="Madson D.M."/>
            <person name="Arruda P.H.E."/>
            <person name="Sun D."/>
            <person name="Schwartz K.J."/>
            <person name="Yoon K."/>
        </authorList>
    </citation>
    <scope>NUCLEOTIDE SEQUENCE [LARGE SCALE GENOMIC DNA]</scope>
    <source>
        <strain evidence="13">CDK2</strain>
    </source>
</reference>
<evidence type="ECO:0000259" key="11">
    <source>
        <dbReference type="Pfam" id="PF02880"/>
    </source>
</evidence>
<evidence type="ECO:0000256" key="7">
    <source>
        <dbReference type="RuleBase" id="RU004326"/>
    </source>
</evidence>
<evidence type="ECO:0000256" key="6">
    <source>
        <dbReference type="ARBA" id="ARBA00023235"/>
    </source>
</evidence>
<comment type="similarity">
    <text evidence="2 7">Belongs to the phosphohexose mutase family.</text>
</comment>
<feature type="domain" description="Alpha-D-phosphohexomutase C-terminal" evidence="8">
    <location>
        <begin position="370"/>
        <end position="426"/>
    </location>
</feature>
<evidence type="ECO:0000259" key="10">
    <source>
        <dbReference type="Pfam" id="PF02879"/>
    </source>
</evidence>
<evidence type="ECO:0000256" key="2">
    <source>
        <dbReference type="ARBA" id="ARBA00010231"/>
    </source>
</evidence>
<evidence type="ECO:0000256" key="5">
    <source>
        <dbReference type="ARBA" id="ARBA00022842"/>
    </source>
</evidence>
<dbReference type="EC" id="5.4.2.10" evidence="12"/>
<dbReference type="InterPro" id="IPR016055">
    <property type="entry name" value="A-D-PHexomutase_a/b/a-I/II/III"/>
</dbReference>
<dbReference type="Gene3D" id="3.30.310.50">
    <property type="entry name" value="Alpha-D-phosphohexomutase, C-terminal domain"/>
    <property type="match status" value="1"/>
</dbReference>
<dbReference type="InterPro" id="IPR024086">
    <property type="entry name" value="GlmM_arc-type"/>
</dbReference>
<comment type="cofactor">
    <cofactor evidence="1">
        <name>Mg(2+)</name>
        <dbReference type="ChEBI" id="CHEBI:18420"/>
    </cofactor>
</comment>
<dbReference type="PANTHER" id="PTHR43771">
    <property type="entry name" value="PHOSPHOMANNOMUTASE"/>
    <property type="match status" value="1"/>
</dbReference>
<accession>A0A0P7GKR4</accession>
<feature type="domain" description="Alpha-D-phosphohexomutase alpha/beta/alpha" evidence="11">
    <location>
        <begin position="248"/>
        <end position="350"/>
    </location>
</feature>
<dbReference type="PROSITE" id="PS00710">
    <property type="entry name" value="PGM_PMM"/>
    <property type="match status" value="1"/>
</dbReference>
<keyword evidence="6 12" id="KW-0413">Isomerase</keyword>
<comment type="caution">
    <text evidence="12">The sequence shown here is derived from an EMBL/GenBank/DDBJ whole genome shotgun (WGS) entry which is preliminary data.</text>
</comment>
<keyword evidence="13" id="KW-1185">Reference proteome</keyword>
<gene>
    <name evidence="12" type="primary">glmM_5</name>
    <name evidence="12" type="ORF">SY89_03402</name>
</gene>
<evidence type="ECO:0000256" key="3">
    <source>
        <dbReference type="ARBA" id="ARBA00022553"/>
    </source>
</evidence>
<evidence type="ECO:0000259" key="8">
    <source>
        <dbReference type="Pfam" id="PF00408"/>
    </source>
</evidence>
<dbReference type="Pfam" id="PF02880">
    <property type="entry name" value="PGM_PMM_III"/>
    <property type="match status" value="1"/>
</dbReference>
<dbReference type="InterPro" id="IPR036900">
    <property type="entry name" value="A-D-PHexomutase_C_sf"/>
</dbReference>
<dbReference type="InterPro" id="IPR005846">
    <property type="entry name" value="A-D-PHexomutase_a/b/a-III"/>
</dbReference>
<sequence length="448" mass="46810">MFGTSGIRGEFGEDVTAGTALAVGRAVASEGNEHVVVGRDPRETGPLLVDALSAGLRECGADVARLGELPSPTIARAVDWYDADMGVAVTASHNPPSDNGLKLWRPDGSSVVGDEQTAIADRIRHGEYSFASWDETGSRHRFGGARGRHLDAIADAVAIDPPLTVVVDVGNGTGELTAAALRRLGCAVTTLNGVPDGSFPARKSEPTAESCATLRQLVAASDADMGVAHDGDADRMLAVTESGTFVPGDVLLALFARRAASGGDRVAVPIDASMAIRDELAAVGADVTYTQVGDGYVARRAAEPDVVFGGEPSGAWIWPDETLAPDGPLAAAKLAAMVATDGSLDALVADVHTVPISRRTVETDRNEAIVEQIIEAMPDGDDRITTVDGARVDVDEGWFLVRASGTEPLVRITAEARDRDRMETLLQTAEKLVTEAIDTGSIERQPTS</sequence>
<dbReference type="EMBL" id="LGUC01000002">
    <property type="protein sequence ID" value="KPN29168.1"/>
    <property type="molecule type" value="Genomic_DNA"/>
</dbReference>
<proteinExistence type="inferred from homology"/>
<dbReference type="AlphaFoldDB" id="A0A0P7GKR4"/>
<evidence type="ECO:0000313" key="12">
    <source>
        <dbReference type="EMBL" id="KPN29168.1"/>
    </source>
</evidence>
<dbReference type="PANTHER" id="PTHR43771:SF1">
    <property type="entry name" value="PHOSPHOMANNOMUTASE"/>
    <property type="match status" value="1"/>
</dbReference>
<keyword evidence="3" id="KW-0597">Phosphoprotein</keyword>
<feature type="domain" description="Alpha-D-phosphohexomutase alpha/beta/alpha" evidence="9">
    <location>
        <begin position="2"/>
        <end position="126"/>
    </location>
</feature>
<dbReference type="InterPro" id="IPR016066">
    <property type="entry name" value="A-D-PHexomutase_CS"/>
</dbReference>
<organism evidence="12 13">
    <name type="scientific">Halolamina pelagica</name>
    <dbReference type="NCBI Taxonomy" id="699431"/>
    <lineage>
        <taxon>Archaea</taxon>
        <taxon>Methanobacteriati</taxon>
        <taxon>Methanobacteriota</taxon>
        <taxon>Stenosarchaea group</taxon>
        <taxon>Halobacteria</taxon>
        <taxon>Halobacteriales</taxon>
        <taxon>Haloferacaceae</taxon>
    </lineage>
</organism>
<dbReference type="InterPro" id="IPR005844">
    <property type="entry name" value="A-D-PHexomutase_a/b/a-I"/>
</dbReference>
<evidence type="ECO:0000256" key="4">
    <source>
        <dbReference type="ARBA" id="ARBA00022723"/>
    </source>
</evidence>
<dbReference type="GO" id="GO:0000287">
    <property type="term" value="F:magnesium ion binding"/>
    <property type="evidence" value="ECO:0007669"/>
    <property type="project" value="InterPro"/>
</dbReference>
<name>A0A0P7GKR4_9EURY</name>
<dbReference type="CDD" id="cd03087">
    <property type="entry name" value="PGM_like1"/>
    <property type="match status" value="1"/>
</dbReference>
<dbReference type="InterPro" id="IPR005843">
    <property type="entry name" value="A-D-PHexomutase_C"/>
</dbReference>
<dbReference type="Pfam" id="PF02879">
    <property type="entry name" value="PGM_PMM_II"/>
    <property type="match status" value="1"/>
</dbReference>
<keyword evidence="5 7" id="KW-0460">Magnesium</keyword>
<keyword evidence="4 7" id="KW-0479">Metal-binding</keyword>
<protein>
    <submittedName>
        <fullName evidence="12">Putative phosphoglucosamine mutase</fullName>
        <ecNumber evidence="12">5.4.2.10</ecNumber>
    </submittedName>
</protein>
<dbReference type="SUPFAM" id="SSF53738">
    <property type="entry name" value="Phosphoglucomutase, first 3 domains"/>
    <property type="match status" value="3"/>
</dbReference>
<dbReference type="InterPro" id="IPR005845">
    <property type="entry name" value="A-D-PHexomutase_a/b/a-II"/>
</dbReference>
<dbReference type="GO" id="GO:0005975">
    <property type="term" value="P:carbohydrate metabolic process"/>
    <property type="evidence" value="ECO:0007669"/>
    <property type="project" value="InterPro"/>
</dbReference>
<dbReference type="Pfam" id="PF00408">
    <property type="entry name" value="PGM_PMM_IV"/>
    <property type="match status" value="1"/>
</dbReference>
<evidence type="ECO:0000256" key="1">
    <source>
        <dbReference type="ARBA" id="ARBA00001946"/>
    </source>
</evidence>
<dbReference type="PRINTS" id="PR00509">
    <property type="entry name" value="PGMPMM"/>
</dbReference>
<evidence type="ECO:0000259" key="9">
    <source>
        <dbReference type="Pfam" id="PF02878"/>
    </source>
</evidence>
<dbReference type="OrthoDB" id="10363at2157"/>
<dbReference type="Gene3D" id="3.40.120.10">
    <property type="entry name" value="Alpha-D-Glucose-1,6-Bisphosphate, subunit A, domain 3"/>
    <property type="match status" value="3"/>
</dbReference>
<evidence type="ECO:0000313" key="13">
    <source>
        <dbReference type="Proteomes" id="UP000050535"/>
    </source>
</evidence>
<dbReference type="InterPro" id="IPR005841">
    <property type="entry name" value="Alpha-D-phosphohexomutase_SF"/>
</dbReference>
<dbReference type="NCBIfam" id="TIGR03990">
    <property type="entry name" value="Arch_GlmM"/>
    <property type="match status" value="1"/>
</dbReference>
<dbReference type="Pfam" id="PF02878">
    <property type="entry name" value="PGM_PMM_I"/>
    <property type="match status" value="1"/>
</dbReference>
<dbReference type="STRING" id="699431.SY89_03402"/>
<dbReference type="Proteomes" id="UP000050535">
    <property type="component" value="Unassembled WGS sequence"/>
</dbReference>